<dbReference type="Pfam" id="PF13188">
    <property type="entry name" value="PAS_8"/>
    <property type="match status" value="1"/>
</dbReference>
<feature type="domain" description="PAS" evidence="7">
    <location>
        <begin position="198"/>
        <end position="243"/>
    </location>
</feature>
<dbReference type="PROSITE" id="PS50112">
    <property type="entry name" value="PAS"/>
    <property type="match status" value="7"/>
</dbReference>
<evidence type="ECO:0000256" key="5">
    <source>
        <dbReference type="ARBA" id="ARBA00022777"/>
    </source>
</evidence>
<dbReference type="Pfam" id="PF08448">
    <property type="entry name" value="PAS_4"/>
    <property type="match status" value="2"/>
</dbReference>
<feature type="domain" description="PAC" evidence="8">
    <location>
        <begin position="645"/>
        <end position="697"/>
    </location>
</feature>
<keyword evidence="3" id="KW-0597">Phosphoprotein</keyword>
<reference evidence="9" key="1">
    <citation type="submission" date="2019-05" db="EMBL/GenBank/DDBJ databases">
        <title>Methanoculleus sp. FWC-SCC1, a methanogenic archaeon isolated from deep marine cold seep.</title>
        <authorList>
            <person name="Chen Y.-W."/>
            <person name="Chen S.-C."/>
            <person name="Teng N.-H."/>
            <person name="Lai M.-C."/>
        </authorList>
    </citation>
    <scope>NUCLEOTIDE SEQUENCE</scope>
    <source>
        <strain evidence="9">FWC-SCC1</strain>
    </source>
</reference>
<dbReference type="PROSITE" id="PS50113">
    <property type="entry name" value="PAC"/>
    <property type="match status" value="5"/>
</dbReference>
<protein>
    <recommendedName>
        <fullName evidence="2">histidine kinase</fullName>
        <ecNumber evidence="2">2.7.13.3</ecNumber>
    </recommendedName>
</protein>
<comment type="catalytic activity">
    <reaction evidence="1">
        <text>ATP + protein L-histidine = ADP + protein N-phospho-L-histidine.</text>
        <dbReference type="EC" id="2.7.13.3"/>
    </reaction>
</comment>
<evidence type="ECO:0000256" key="4">
    <source>
        <dbReference type="ARBA" id="ARBA00022679"/>
    </source>
</evidence>
<evidence type="ECO:0000256" key="6">
    <source>
        <dbReference type="SAM" id="Coils"/>
    </source>
</evidence>
<dbReference type="Gene3D" id="3.30.450.20">
    <property type="entry name" value="PAS domain"/>
    <property type="match status" value="7"/>
</dbReference>
<name>A0ABT8MA37_9EURY</name>
<evidence type="ECO:0000259" key="7">
    <source>
        <dbReference type="PROSITE" id="PS50112"/>
    </source>
</evidence>
<feature type="coiled-coil region" evidence="6">
    <location>
        <begin position="45"/>
        <end position="79"/>
    </location>
</feature>
<dbReference type="Pfam" id="PF13426">
    <property type="entry name" value="PAS_9"/>
    <property type="match status" value="1"/>
</dbReference>
<dbReference type="Pfam" id="PF00989">
    <property type="entry name" value="PAS"/>
    <property type="match status" value="1"/>
</dbReference>
<feature type="domain" description="PAS" evidence="7">
    <location>
        <begin position="72"/>
        <end position="142"/>
    </location>
</feature>
<feature type="domain" description="PAS" evidence="7">
    <location>
        <begin position="698"/>
        <end position="752"/>
    </location>
</feature>
<organism evidence="9 10">
    <name type="scientific">Methanoculleus frigidifontis</name>
    <dbReference type="NCBI Taxonomy" id="2584085"/>
    <lineage>
        <taxon>Archaea</taxon>
        <taxon>Methanobacteriati</taxon>
        <taxon>Methanobacteriota</taxon>
        <taxon>Stenosarchaea group</taxon>
        <taxon>Methanomicrobia</taxon>
        <taxon>Methanomicrobiales</taxon>
        <taxon>Methanomicrobiaceae</taxon>
        <taxon>Methanoculleus</taxon>
    </lineage>
</organism>
<dbReference type="PANTHER" id="PTHR43304">
    <property type="entry name" value="PHYTOCHROME-LIKE PROTEIN CPH1"/>
    <property type="match status" value="1"/>
</dbReference>
<dbReference type="InterPro" id="IPR052162">
    <property type="entry name" value="Sensor_kinase/Photoreceptor"/>
</dbReference>
<dbReference type="RefSeq" id="WP_301663918.1">
    <property type="nucleotide sequence ID" value="NZ_VCYH01000004.1"/>
</dbReference>
<feature type="domain" description="PAS" evidence="7">
    <location>
        <begin position="823"/>
        <end position="864"/>
    </location>
</feature>
<dbReference type="InterPro" id="IPR035965">
    <property type="entry name" value="PAS-like_dom_sf"/>
</dbReference>
<dbReference type="EC" id="2.7.13.3" evidence="2"/>
<dbReference type="InterPro" id="IPR000700">
    <property type="entry name" value="PAS-assoc_C"/>
</dbReference>
<evidence type="ECO:0000256" key="1">
    <source>
        <dbReference type="ARBA" id="ARBA00000085"/>
    </source>
</evidence>
<keyword evidence="10" id="KW-1185">Reference proteome</keyword>
<dbReference type="SUPFAM" id="SSF55785">
    <property type="entry name" value="PYP-like sensor domain (PAS domain)"/>
    <property type="match status" value="7"/>
</dbReference>
<dbReference type="InterPro" id="IPR013767">
    <property type="entry name" value="PAS_fold"/>
</dbReference>
<dbReference type="EMBL" id="VCYH01000004">
    <property type="protein sequence ID" value="MDN7024803.1"/>
    <property type="molecule type" value="Genomic_DNA"/>
</dbReference>
<dbReference type="PANTHER" id="PTHR43304:SF1">
    <property type="entry name" value="PAC DOMAIN-CONTAINING PROTEIN"/>
    <property type="match status" value="1"/>
</dbReference>
<evidence type="ECO:0000259" key="8">
    <source>
        <dbReference type="PROSITE" id="PS50113"/>
    </source>
</evidence>
<dbReference type="CDD" id="cd00130">
    <property type="entry name" value="PAS"/>
    <property type="match status" value="6"/>
</dbReference>
<feature type="domain" description="PAS" evidence="7">
    <location>
        <begin position="569"/>
        <end position="643"/>
    </location>
</feature>
<feature type="domain" description="PAS" evidence="7">
    <location>
        <begin position="320"/>
        <end position="375"/>
    </location>
</feature>
<feature type="domain" description="PAC" evidence="8">
    <location>
        <begin position="771"/>
        <end position="822"/>
    </location>
</feature>
<evidence type="ECO:0000256" key="3">
    <source>
        <dbReference type="ARBA" id="ARBA00022553"/>
    </source>
</evidence>
<dbReference type="InterPro" id="IPR013655">
    <property type="entry name" value="PAS_fold_3"/>
</dbReference>
<evidence type="ECO:0000256" key="2">
    <source>
        <dbReference type="ARBA" id="ARBA00012438"/>
    </source>
</evidence>
<dbReference type="Proteomes" id="UP001168338">
    <property type="component" value="Unassembled WGS sequence"/>
</dbReference>
<dbReference type="Pfam" id="PF08447">
    <property type="entry name" value="PAS_3"/>
    <property type="match status" value="2"/>
</dbReference>
<dbReference type="InterPro" id="IPR001610">
    <property type="entry name" value="PAC"/>
</dbReference>
<feature type="domain" description="PAC" evidence="8">
    <location>
        <begin position="145"/>
        <end position="197"/>
    </location>
</feature>
<keyword evidence="6" id="KW-0175">Coiled coil</keyword>
<dbReference type="SMART" id="SM00086">
    <property type="entry name" value="PAC"/>
    <property type="match status" value="6"/>
</dbReference>
<evidence type="ECO:0000313" key="9">
    <source>
        <dbReference type="EMBL" id="MDN7024803.1"/>
    </source>
</evidence>
<dbReference type="NCBIfam" id="TIGR00229">
    <property type="entry name" value="sensory_box"/>
    <property type="match status" value="7"/>
</dbReference>
<proteinExistence type="predicted"/>
<keyword evidence="5" id="KW-0418">Kinase</keyword>
<evidence type="ECO:0000313" key="10">
    <source>
        <dbReference type="Proteomes" id="UP001168338"/>
    </source>
</evidence>
<gene>
    <name evidence="9" type="ORF">FGU65_07875</name>
</gene>
<accession>A0ABT8MA37</accession>
<sequence length="1027" mass="115166">MNAPPLNEEIEAVRRYLEDPDRRTKASRGCLEVSGDIVARLSGVLDDLLKATENLREKNRELERSRSAAQEERERYREFFVSAPEAYVVTDQFGIIREANRMAEELLRPGTDDPAGSSLLQYISPADRDALLSSILRTSEGAGALPWEGIVRSPDRRSLRISGTVAPVFDSDGTLAGLRWIFRDVTEEELRQEKVKESADLLEAIFENLGDIIGIQTPDRRMIRYNRATYDLLGMEPGEVIGKRCYEVIGRTTPCPVCASAQAAESGKPVVIEKYVPELGRHLECRASPILNDEGEAVLIIEQLCDISDRVAVSEALERANAYNRSLIEASPDPMAVIDPHGVITDMNAAVESISGYARDALIKTAFSDYFTDPERAAGACREALETGSVRDYPLLLQNSDGHTVPLLCNASVFRDPDGTVLGVVVAARDTSELQHAKAAIRENERKSRQIIESLNEGIWKIDQDCRTTYVNPQMAGILGYTVDEMLGRHLFSFMDDEGVAIAEDALSRRRQGIRESHEFVFLHKDSSRVRTLVSAAPLVDTEGNYTGAIAAVLDITEWTAAEAALRESEERYRSFVQNFQGVAFRSTLDFRPVFLHGKVQAITGYTEDEILRGVKRWELLIHPDDRERLRESTGLLTATPGHVSNREYRIIRKDGGVRWVQELARNVSDGSGGAVRIEGTIYDITDRKQAEEALRESEKKFRDITQRSFDMIYTCYHRDGITFISPAVERILGFSPEELVGSKCGDYVAPECRPRWEAAHRTIAGGNPVEGVQIRLLRKDGTYAAVEMSESPIFKDDAVVGVQVVGRDITERKKAEIALRESEERFRSIFEESPIGILVYDAQGKLLTLNDACSGIFGIDGSEDLQDFTLFEDPNLPDPELRPLLEGQVVRFRIPYDFDLVRRRNLYTTKRSGVIFIDVLITPIEAGGSDTPGYMVQVQDVTGQVRMEALKQQAYDRINKNIEQFAILGDHVRQPLQVILGTSELIDDDRTEKIVDQVGRINDIVKQLDQGWVESRKVREFLQRNE</sequence>
<feature type="domain" description="PAC" evidence="8">
    <location>
        <begin position="516"/>
        <end position="568"/>
    </location>
</feature>
<feature type="domain" description="PAS" evidence="7">
    <location>
        <begin position="444"/>
        <end position="509"/>
    </location>
</feature>
<comment type="caution">
    <text evidence="9">The sequence shown here is derived from an EMBL/GenBank/DDBJ whole genome shotgun (WGS) entry which is preliminary data.</text>
</comment>
<keyword evidence="4" id="KW-0808">Transferase</keyword>
<feature type="domain" description="PAC" evidence="8">
    <location>
        <begin position="391"/>
        <end position="443"/>
    </location>
</feature>
<dbReference type="SMART" id="SM00091">
    <property type="entry name" value="PAS"/>
    <property type="match status" value="7"/>
</dbReference>
<dbReference type="InterPro" id="IPR000014">
    <property type="entry name" value="PAS"/>
</dbReference>
<dbReference type="InterPro" id="IPR013656">
    <property type="entry name" value="PAS_4"/>
</dbReference>